<evidence type="ECO:0000256" key="5">
    <source>
        <dbReference type="ARBA" id="ARBA00022840"/>
    </source>
</evidence>
<accession>A0A101HDQ1</accession>
<dbReference type="InterPro" id="IPR027417">
    <property type="entry name" value="P-loop_NTPase"/>
</dbReference>
<dbReference type="AlphaFoldDB" id="A0A101HDQ1"/>
<evidence type="ECO:0000313" key="7">
    <source>
        <dbReference type="EMBL" id="KUK75038.1"/>
    </source>
</evidence>
<evidence type="ECO:0000256" key="1">
    <source>
        <dbReference type="ARBA" id="ARBA00005417"/>
    </source>
</evidence>
<evidence type="ECO:0000256" key="2">
    <source>
        <dbReference type="ARBA" id="ARBA00022448"/>
    </source>
</evidence>
<dbReference type="PANTHER" id="PTHR42711:SF5">
    <property type="entry name" value="ABC TRANSPORTER ATP-BINDING PROTEIN NATA"/>
    <property type="match status" value="1"/>
</dbReference>
<dbReference type="GO" id="GO:0005524">
    <property type="term" value="F:ATP binding"/>
    <property type="evidence" value="ECO:0007669"/>
    <property type="project" value="UniProtKB-KW"/>
</dbReference>
<dbReference type="Pfam" id="PF00005">
    <property type="entry name" value="ABC_tran"/>
    <property type="match status" value="1"/>
</dbReference>
<dbReference type="PANTHER" id="PTHR42711">
    <property type="entry name" value="ABC TRANSPORTER ATP-BINDING PROTEIN"/>
    <property type="match status" value="1"/>
</dbReference>
<protein>
    <submittedName>
        <fullName evidence="7">ABC transporter related</fullName>
    </submittedName>
</protein>
<keyword evidence="2" id="KW-0813">Transport</keyword>
<proteinExistence type="inferred from homology"/>
<dbReference type="CDD" id="cd03263">
    <property type="entry name" value="ABC_subfamily_A"/>
    <property type="match status" value="1"/>
</dbReference>
<dbReference type="EMBL" id="LGGN01000395">
    <property type="protein sequence ID" value="KUK75038.1"/>
    <property type="molecule type" value="Genomic_DNA"/>
</dbReference>
<gene>
    <name evidence="7" type="ORF">XD92_1586</name>
</gene>
<dbReference type="InterPro" id="IPR050763">
    <property type="entry name" value="ABC_transporter_ATP-binding"/>
</dbReference>
<dbReference type="PROSITE" id="PS50893">
    <property type="entry name" value="ABC_TRANSPORTER_2"/>
    <property type="match status" value="1"/>
</dbReference>
<sequence length="252" mass="27536">MELKKSAIVKVSGLRKVYKGSDVPAVDGLSFTVSEGDIFGLLGPNGAGKSTTIMALCGLLKINAGTIEVCGFDMRENGNEIRKQIGVAPQEIALFPMLTMKENLEYFGRMYGLDSGLIRSRTDDYAKAFGLADKLRVRVGHFSGGMKRRLNLIAALLHSPRLLILDEPTTGVDVQSRKIILDYLLELKSQGVTIIYSSHLLEEAEKICSRFAILDEGKMVAEGSIAEMQALRGANWNLEQYFLGLTGKEAAC</sequence>
<keyword evidence="5" id="KW-0067">ATP-binding</keyword>
<dbReference type="SUPFAM" id="SSF52540">
    <property type="entry name" value="P-loop containing nucleoside triphosphate hydrolases"/>
    <property type="match status" value="1"/>
</dbReference>
<dbReference type="InterPro" id="IPR003439">
    <property type="entry name" value="ABC_transporter-like_ATP-bd"/>
</dbReference>
<evidence type="ECO:0000259" key="6">
    <source>
        <dbReference type="PROSITE" id="PS50893"/>
    </source>
</evidence>
<dbReference type="InterPro" id="IPR003593">
    <property type="entry name" value="AAA+_ATPase"/>
</dbReference>
<dbReference type="Proteomes" id="UP000053860">
    <property type="component" value="Unassembled WGS sequence"/>
</dbReference>
<dbReference type="PROSITE" id="PS00211">
    <property type="entry name" value="ABC_TRANSPORTER_1"/>
    <property type="match status" value="1"/>
</dbReference>
<evidence type="ECO:0000256" key="3">
    <source>
        <dbReference type="ARBA" id="ARBA00022458"/>
    </source>
</evidence>
<dbReference type="InterPro" id="IPR017871">
    <property type="entry name" value="ABC_transporter-like_CS"/>
</dbReference>
<comment type="similarity">
    <text evidence="1">Belongs to the ABC transporter superfamily.</text>
</comment>
<dbReference type="SMART" id="SM00382">
    <property type="entry name" value="AAA"/>
    <property type="match status" value="1"/>
</dbReference>
<dbReference type="Gene3D" id="3.40.50.300">
    <property type="entry name" value="P-loop containing nucleotide triphosphate hydrolases"/>
    <property type="match status" value="1"/>
</dbReference>
<keyword evidence="4" id="KW-0547">Nucleotide-binding</keyword>
<comment type="caution">
    <text evidence="7">The sequence shown here is derived from an EMBL/GenBank/DDBJ whole genome shotgun (WGS) entry which is preliminary data.</text>
</comment>
<reference evidence="8" key="1">
    <citation type="journal article" date="2015" name="MBio">
        <title>Genome-Resolved Metagenomic Analysis Reveals Roles for Candidate Phyla and Other Microbial Community Members in Biogeochemical Transformations in Oil Reservoirs.</title>
        <authorList>
            <person name="Hu P."/>
            <person name="Tom L."/>
            <person name="Singh A."/>
            <person name="Thomas B.C."/>
            <person name="Baker B.J."/>
            <person name="Piceno Y.M."/>
            <person name="Andersen G.L."/>
            <person name="Banfield J.F."/>
        </authorList>
    </citation>
    <scope>NUCLEOTIDE SEQUENCE [LARGE SCALE GENOMIC DNA]</scope>
</reference>
<keyword evidence="3" id="KW-0536">Nodulation</keyword>
<dbReference type="GO" id="GO:0016887">
    <property type="term" value="F:ATP hydrolysis activity"/>
    <property type="evidence" value="ECO:0007669"/>
    <property type="project" value="InterPro"/>
</dbReference>
<evidence type="ECO:0000256" key="4">
    <source>
        <dbReference type="ARBA" id="ARBA00022741"/>
    </source>
</evidence>
<evidence type="ECO:0000313" key="8">
    <source>
        <dbReference type="Proteomes" id="UP000053860"/>
    </source>
</evidence>
<name>A0A101HDQ1_9BACT</name>
<feature type="domain" description="ABC transporter" evidence="6">
    <location>
        <begin position="9"/>
        <end position="241"/>
    </location>
</feature>
<organism evidence="7 8">
    <name type="scientific">Proteiniphilum acetatigenes</name>
    <dbReference type="NCBI Taxonomy" id="294710"/>
    <lineage>
        <taxon>Bacteria</taxon>
        <taxon>Pseudomonadati</taxon>
        <taxon>Bacteroidota</taxon>
        <taxon>Bacteroidia</taxon>
        <taxon>Bacteroidales</taxon>
        <taxon>Dysgonomonadaceae</taxon>
        <taxon>Proteiniphilum</taxon>
    </lineage>
</organism>